<dbReference type="AlphaFoldDB" id="A0A326S1N2"/>
<evidence type="ECO:0000313" key="3">
    <source>
        <dbReference type="EMBL" id="PZV83566.1"/>
    </source>
</evidence>
<dbReference type="Proteomes" id="UP000248917">
    <property type="component" value="Unassembled WGS sequence"/>
</dbReference>
<proteinExistence type="predicted"/>
<name>A0A326S1N2_9BACT</name>
<feature type="domain" description="AAA" evidence="1">
    <location>
        <begin position="23"/>
        <end position="152"/>
    </location>
</feature>
<evidence type="ECO:0000259" key="2">
    <source>
        <dbReference type="Pfam" id="PF13635"/>
    </source>
</evidence>
<evidence type="ECO:0000259" key="1">
    <source>
        <dbReference type="Pfam" id="PF13173"/>
    </source>
</evidence>
<dbReference type="Pfam" id="PF13173">
    <property type="entry name" value="AAA_14"/>
    <property type="match status" value="1"/>
</dbReference>
<keyword evidence="4" id="KW-1185">Reference proteome</keyword>
<dbReference type="EMBL" id="QKTX01000006">
    <property type="protein sequence ID" value="PZV83566.1"/>
    <property type="molecule type" value="Genomic_DNA"/>
</dbReference>
<feature type="domain" description="DUF4143" evidence="2">
    <location>
        <begin position="197"/>
        <end position="355"/>
    </location>
</feature>
<dbReference type="RefSeq" id="WP_111392802.1">
    <property type="nucleotide sequence ID" value="NZ_JBJINY010000088.1"/>
</dbReference>
<evidence type="ECO:0000313" key="4">
    <source>
        <dbReference type="Proteomes" id="UP000248917"/>
    </source>
</evidence>
<accession>A0A326S1N2</accession>
<dbReference type="InterPro" id="IPR041682">
    <property type="entry name" value="AAA_14"/>
</dbReference>
<dbReference type="Gene3D" id="3.40.50.300">
    <property type="entry name" value="P-loop containing nucleotide triphosphate hydrolases"/>
    <property type="match status" value="1"/>
</dbReference>
<dbReference type="OrthoDB" id="9778168at2"/>
<gene>
    <name evidence="3" type="ORF">CLV31_106183</name>
</gene>
<dbReference type="Pfam" id="PF13635">
    <property type="entry name" value="DUF4143"/>
    <property type="match status" value="1"/>
</dbReference>
<organism evidence="3 4">
    <name type="scientific">Algoriphagus aquaeductus</name>
    <dbReference type="NCBI Taxonomy" id="475299"/>
    <lineage>
        <taxon>Bacteria</taxon>
        <taxon>Pseudomonadati</taxon>
        <taxon>Bacteroidota</taxon>
        <taxon>Cytophagia</taxon>
        <taxon>Cytophagales</taxon>
        <taxon>Cyclobacteriaceae</taxon>
        <taxon>Algoriphagus</taxon>
    </lineage>
</organism>
<dbReference type="CDD" id="cd00009">
    <property type="entry name" value="AAA"/>
    <property type="match status" value="1"/>
</dbReference>
<dbReference type="InterPro" id="IPR025420">
    <property type="entry name" value="DUF4143"/>
</dbReference>
<dbReference type="InterPro" id="IPR027417">
    <property type="entry name" value="P-loop_NTPase"/>
</dbReference>
<protein>
    <recommendedName>
        <fullName evidence="5">AAA+ ATPase domain-containing protein</fullName>
    </recommendedName>
</protein>
<dbReference type="SUPFAM" id="SSF52540">
    <property type="entry name" value="P-loop containing nucleoside triphosphate hydrolases"/>
    <property type="match status" value="1"/>
</dbReference>
<dbReference type="PANTHER" id="PTHR43566">
    <property type="entry name" value="CONSERVED PROTEIN"/>
    <property type="match status" value="1"/>
</dbReference>
<evidence type="ECO:0008006" key="5">
    <source>
        <dbReference type="Google" id="ProtNLM"/>
    </source>
</evidence>
<sequence>MSYQRAEKETIQRRLQDEPRRFIQVIYGPRQVGKTTLVRQIIRDLNYPYALVAADAVAATDQVWIAQQWENSRAKQQLFPAQPFLLVIDEVQKIDNWSEQVKAEWDRDTMEERDIRVILLGSSRLMLQQGLTESLAGRFESTYLSHWSYREMKEAFGLTPEEYIWFGGYPGAITLKDDEDRWKAYVRDSLLETSISRDILMLTRVDKPALMKRLFEIGSSYSGQVLSFTKIMGQLADAGNTTTLSNYLVLLNEAGLLGGLEKYSPNLVRKRSSSPKFQVHNTAIMSGISNDTFDTLKADHRAWGRWVESAVGAHLINQSFKIKKLNIYYWREGNDEVDFIVEYQKRIIALEVKTSKVGGLAGLNAFAKAFRPEKSLVIGTDGIPWEDFLQMNVLDLFA</sequence>
<comment type="caution">
    <text evidence="3">The sequence shown here is derived from an EMBL/GenBank/DDBJ whole genome shotgun (WGS) entry which is preliminary data.</text>
</comment>
<dbReference type="PANTHER" id="PTHR43566:SF1">
    <property type="entry name" value="AAA+ ATPASE DOMAIN-CONTAINING PROTEIN"/>
    <property type="match status" value="1"/>
</dbReference>
<reference evidence="3 4" key="1">
    <citation type="submission" date="2018-06" db="EMBL/GenBank/DDBJ databases">
        <title>Genomic Encyclopedia of Archaeal and Bacterial Type Strains, Phase II (KMG-II): from individual species to whole genera.</title>
        <authorList>
            <person name="Goeker M."/>
        </authorList>
    </citation>
    <scope>NUCLEOTIDE SEQUENCE [LARGE SCALE GENOMIC DNA]</scope>
    <source>
        <strain evidence="3 4">T4</strain>
    </source>
</reference>